<dbReference type="PANTHER" id="PTHR22847:SF637">
    <property type="entry name" value="WD REPEAT DOMAIN 5B"/>
    <property type="match status" value="1"/>
</dbReference>
<feature type="repeat" description="WD" evidence="3">
    <location>
        <begin position="160"/>
        <end position="192"/>
    </location>
</feature>
<dbReference type="Pfam" id="PF00400">
    <property type="entry name" value="WD40"/>
    <property type="match status" value="2"/>
</dbReference>
<evidence type="ECO:0000313" key="4">
    <source>
        <dbReference type="EMBL" id="MBT9313849.1"/>
    </source>
</evidence>
<comment type="caution">
    <text evidence="4">The sequence shown here is derived from an EMBL/GenBank/DDBJ whole genome shotgun (WGS) entry which is preliminary data.</text>
</comment>
<dbReference type="Proteomes" id="UP000717364">
    <property type="component" value="Unassembled WGS sequence"/>
</dbReference>
<dbReference type="PROSITE" id="PS50294">
    <property type="entry name" value="WD_REPEATS_REGION"/>
    <property type="match status" value="2"/>
</dbReference>
<keyword evidence="5" id="KW-1185">Reference proteome</keyword>
<dbReference type="InterPro" id="IPR036322">
    <property type="entry name" value="WD40_repeat_dom_sf"/>
</dbReference>
<dbReference type="PANTHER" id="PTHR22847">
    <property type="entry name" value="WD40 REPEAT PROTEIN"/>
    <property type="match status" value="1"/>
</dbReference>
<keyword evidence="1 3" id="KW-0853">WD repeat</keyword>
<dbReference type="InterPro" id="IPR015943">
    <property type="entry name" value="WD40/YVTN_repeat-like_dom_sf"/>
</dbReference>
<dbReference type="InterPro" id="IPR001680">
    <property type="entry name" value="WD40_rpt"/>
</dbReference>
<keyword evidence="2" id="KW-0677">Repeat</keyword>
<dbReference type="EMBL" id="JADOES010000001">
    <property type="protein sequence ID" value="MBT9313849.1"/>
    <property type="molecule type" value="Genomic_DNA"/>
</dbReference>
<feature type="repeat" description="WD" evidence="3">
    <location>
        <begin position="118"/>
        <end position="150"/>
    </location>
</feature>
<protein>
    <submittedName>
        <fullName evidence="4">Uncharacterized protein</fullName>
    </submittedName>
</protein>
<organism evidence="4 5">
    <name type="scientific">Leptothoe spongobia TAU-MAC 1115</name>
    <dbReference type="NCBI Taxonomy" id="1967444"/>
    <lineage>
        <taxon>Bacteria</taxon>
        <taxon>Bacillati</taxon>
        <taxon>Cyanobacteriota</taxon>
        <taxon>Cyanophyceae</taxon>
        <taxon>Nodosilineales</taxon>
        <taxon>Cymatolegaceae</taxon>
        <taxon>Leptothoe</taxon>
        <taxon>Leptothoe spongobia</taxon>
    </lineage>
</organism>
<evidence type="ECO:0000256" key="3">
    <source>
        <dbReference type="PROSITE-ProRule" id="PRU00221"/>
    </source>
</evidence>
<sequence>MGWAMSTGVLAELRELPVAVHNDVLLYTDLCTFFTHSDEQDQAQRLFLGRALADAQIQNRSRKIRDKLINLPQYTVEATLEAMDTVGDSLAAFKDEVKHSAQYALNQTWHKICERLKLEGHRGSVRSVAFSPQGDRIVSGSADNTLRLWDREGNPIGQPLEGHRDSVWSVAFSPQGDRIVSGSSDNTLRLWDRIRWQDWLHDCCNQLLHHSDLVRPKTDAARGACQVCMDQAWTRRERAEFLVAQGKALAYYEQDADGAVAKFDEALSLDGTALEVEPRELAEQIKGWGTSP</sequence>
<accession>A0A947DCA8</accession>
<evidence type="ECO:0000256" key="2">
    <source>
        <dbReference type="ARBA" id="ARBA00022737"/>
    </source>
</evidence>
<gene>
    <name evidence="4" type="ORF">IXB50_00215</name>
</gene>
<dbReference type="PROSITE" id="PS50082">
    <property type="entry name" value="WD_REPEATS_2"/>
    <property type="match status" value="2"/>
</dbReference>
<evidence type="ECO:0000256" key="1">
    <source>
        <dbReference type="ARBA" id="ARBA00022574"/>
    </source>
</evidence>
<dbReference type="Gene3D" id="2.130.10.10">
    <property type="entry name" value="YVTN repeat-like/Quinoprotein amine dehydrogenase"/>
    <property type="match status" value="1"/>
</dbReference>
<dbReference type="SUPFAM" id="SSF50978">
    <property type="entry name" value="WD40 repeat-like"/>
    <property type="match status" value="1"/>
</dbReference>
<reference evidence="4" key="2">
    <citation type="journal article" date="2021" name="Mar. Drugs">
        <title>Genome Reduction and Secondary Metabolism of the Marine Sponge-Associated Cyanobacterium Leptothoe.</title>
        <authorList>
            <person name="Konstantinou D."/>
            <person name="Popin R.V."/>
            <person name="Fewer D.P."/>
            <person name="Sivonen K."/>
            <person name="Gkelis S."/>
        </authorList>
    </citation>
    <scope>NUCLEOTIDE SEQUENCE</scope>
    <source>
        <strain evidence="4">TAU-MAC 1115</strain>
    </source>
</reference>
<reference evidence="4" key="1">
    <citation type="submission" date="2020-11" db="EMBL/GenBank/DDBJ databases">
        <authorList>
            <person name="Konstantinou D."/>
            <person name="Gkelis S."/>
            <person name="Popin R."/>
            <person name="Fewer D."/>
            <person name="Sivonen K."/>
        </authorList>
    </citation>
    <scope>NUCLEOTIDE SEQUENCE</scope>
    <source>
        <strain evidence="4">TAU-MAC 1115</strain>
    </source>
</reference>
<evidence type="ECO:0000313" key="5">
    <source>
        <dbReference type="Proteomes" id="UP000717364"/>
    </source>
</evidence>
<name>A0A947DCA8_9CYAN</name>
<dbReference type="SMART" id="SM00320">
    <property type="entry name" value="WD40"/>
    <property type="match status" value="2"/>
</dbReference>
<proteinExistence type="predicted"/>
<dbReference type="AlphaFoldDB" id="A0A947DCA8"/>